<name>A0A7U2IC89_PHANO</name>
<evidence type="ECO:0000313" key="3">
    <source>
        <dbReference type="Proteomes" id="UP000663193"/>
    </source>
</evidence>
<proteinExistence type="predicted"/>
<dbReference type="EMBL" id="CP069044">
    <property type="protein sequence ID" value="QRD07179.1"/>
    <property type="molecule type" value="Genomic_DNA"/>
</dbReference>
<evidence type="ECO:0000256" key="1">
    <source>
        <dbReference type="SAM" id="MobiDB-lite"/>
    </source>
</evidence>
<dbReference type="VEuPathDB" id="FungiDB:JI435_447030"/>
<protein>
    <submittedName>
        <fullName evidence="2">Uncharacterized protein</fullName>
    </submittedName>
</protein>
<accession>A0A7U2IC89</accession>
<evidence type="ECO:0000313" key="2">
    <source>
        <dbReference type="EMBL" id="QRD07179.1"/>
    </source>
</evidence>
<sequence>MSEASPTPTSLLQPKLCLIETTTQTIRGAMPISNPATDPIMDADMVAMSTVCTMTIRRAPTARGFQQQQHGHQQEYRFSDQHNSRYDQRFDDQRRYYPAESFYGQYEERHQDDDDYPRDMLHRSPFNDLVMHLPEVFNPVSYRLEKRSHIAVCSKSNYNSPRKPDALIA</sequence>
<keyword evidence="3" id="KW-1185">Reference proteome</keyword>
<dbReference type="Proteomes" id="UP000663193">
    <property type="component" value="Chromosome 22"/>
</dbReference>
<reference evidence="3" key="1">
    <citation type="journal article" date="2021" name="BMC Genomics">
        <title>Chromosome-level genome assembly and manually-curated proteome of model necrotroph Parastagonospora nodorum Sn15 reveals a genome-wide trove of candidate effector homologs, and redundancy of virulence-related functions within an accessory chromosome.</title>
        <authorList>
            <person name="Bertazzoni S."/>
            <person name="Jones D.A.B."/>
            <person name="Phan H.T."/>
            <person name="Tan K.-C."/>
            <person name="Hane J.K."/>
        </authorList>
    </citation>
    <scope>NUCLEOTIDE SEQUENCE [LARGE SCALE GENOMIC DNA]</scope>
    <source>
        <strain evidence="3">SN15 / ATCC MYA-4574 / FGSC 10173)</strain>
    </source>
</reference>
<gene>
    <name evidence="2" type="ORF">JI435_447030</name>
</gene>
<dbReference type="AlphaFoldDB" id="A0A7U2IC89"/>
<feature type="compositionally biased region" description="Basic and acidic residues" evidence="1">
    <location>
        <begin position="72"/>
        <end position="83"/>
    </location>
</feature>
<feature type="region of interest" description="Disordered" evidence="1">
    <location>
        <begin position="62"/>
        <end position="83"/>
    </location>
</feature>
<organism evidence="2 3">
    <name type="scientific">Phaeosphaeria nodorum (strain SN15 / ATCC MYA-4574 / FGSC 10173)</name>
    <name type="common">Glume blotch fungus</name>
    <name type="synonym">Parastagonospora nodorum</name>
    <dbReference type="NCBI Taxonomy" id="321614"/>
    <lineage>
        <taxon>Eukaryota</taxon>
        <taxon>Fungi</taxon>
        <taxon>Dikarya</taxon>
        <taxon>Ascomycota</taxon>
        <taxon>Pezizomycotina</taxon>
        <taxon>Dothideomycetes</taxon>
        <taxon>Pleosporomycetidae</taxon>
        <taxon>Pleosporales</taxon>
        <taxon>Pleosporineae</taxon>
        <taxon>Phaeosphaeriaceae</taxon>
        <taxon>Parastagonospora</taxon>
    </lineage>
</organism>